<dbReference type="InterPro" id="IPR004155">
    <property type="entry name" value="PBS_lyase_HEAT"/>
</dbReference>
<evidence type="ECO:0008006" key="3">
    <source>
        <dbReference type="Google" id="ProtNLM"/>
    </source>
</evidence>
<dbReference type="InterPro" id="IPR016024">
    <property type="entry name" value="ARM-type_fold"/>
</dbReference>
<protein>
    <recommendedName>
        <fullName evidence="3">HEAT repeat domain-containing protein</fullName>
    </recommendedName>
</protein>
<dbReference type="Pfam" id="PF13646">
    <property type="entry name" value="HEAT_2"/>
    <property type="match status" value="1"/>
</dbReference>
<accession>A0ABX2EZQ4</accession>
<dbReference type="RefSeq" id="WP_173126478.1">
    <property type="nucleotide sequence ID" value="NZ_CBCSGW010000038.1"/>
</dbReference>
<organism evidence="1 2">
    <name type="scientific">Kibdelosporangium persicum</name>
    <dbReference type="NCBI Taxonomy" id="2698649"/>
    <lineage>
        <taxon>Bacteria</taxon>
        <taxon>Bacillati</taxon>
        <taxon>Actinomycetota</taxon>
        <taxon>Actinomycetes</taxon>
        <taxon>Pseudonocardiales</taxon>
        <taxon>Pseudonocardiaceae</taxon>
        <taxon>Kibdelosporangium</taxon>
    </lineage>
</organism>
<dbReference type="SMART" id="SM00567">
    <property type="entry name" value="EZ_HEAT"/>
    <property type="match status" value="2"/>
</dbReference>
<dbReference type="Gene3D" id="1.25.10.10">
    <property type="entry name" value="Leucine-rich Repeat Variant"/>
    <property type="match status" value="1"/>
</dbReference>
<evidence type="ECO:0000313" key="1">
    <source>
        <dbReference type="EMBL" id="NRN64482.1"/>
    </source>
</evidence>
<gene>
    <name evidence="1" type="ORF">GC106_16880</name>
</gene>
<keyword evidence="2" id="KW-1185">Reference proteome</keyword>
<dbReference type="Proteomes" id="UP000763557">
    <property type="component" value="Unassembled WGS sequence"/>
</dbReference>
<dbReference type="InterPro" id="IPR011989">
    <property type="entry name" value="ARM-like"/>
</dbReference>
<reference evidence="1 2" key="1">
    <citation type="submission" date="2020-01" db="EMBL/GenBank/DDBJ databases">
        <title>Kibdelosporangium persica a novel Actinomycetes from a hot desert in Iran.</title>
        <authorList>
            <person name="Safaei N."/>
            <person name="Zaburannyi N."/>
            <person name="Mueller R."/>
            <person name="Wink J."/>
        </authorList>
    </citation>
    <scope>NUCLEOTIDE SEQUENCE [LARGE SCALE GENOMIC DNA]</scope>
    <source>
        <strain evidence="1 2">4NS15</strain>
    </source>
</reference>
<dbReference type="SUPFAM" id="SSF48371">
    <property type="entry name" value="ARM repeat"/>
    <property type="match status" value="1"/>
</dbReference>
<evidence type="ECO:0000313" key="2">
    <source>
        <dbReference type="Proteomes" id="UP000763557"/>
    </source>
</evidence>
<comment type="caution">
    <text evidence="1">The sequence shown here is derived from an EMBL/GenBank/DDBJ whole genome shotgun (WGS) entry which is preliminary data.</text>
</comment>
<name>A0ABX2EZQ4_9PSEU</name>
<dbReference type="EMBL" id="JAAATY010000003">
    <property type="protein sequence ID" value="NRN64482.1"/>
    <property type="molecule type" value="Genomic_DNA"/>
</dbReference>
<proteinExistence type="predicted"/>
<sequence length="176" mass="19699">MGFPGPTVPLLVEALAQIGGQQAERHLTSLLLRERYWRREQGDLDWSPATDWVMPALVELGGAELLLRALLNALTDSWPDIRKHAADEFANIAFRATDDEGWTGFDNEPITELHRAAMVDALCLSLNDTDSRVRYSAALALGDLGDVRAIEPLRQRSDDPEIWRPVQEALSKLTQR</sequence>